<dbReference type="InParanoid" id="A0A263CZI6"/>
<dbReference type="EMBL" id="NKYE01000017">
    <property type="protein sequence ID" value="OZM70817.1"/>
    <property type="molecule type" value="Genomic_DNA"/>
</dbReference>
<evidence type="ECO:0000313" key="2">
    <source>
        <dbReference type="Proteomes" id="UP000242444"/>
    </source>
</evidence>
<gene>
    <name evidence="1" type="ORF">CFN78_23130</name>
</gene>
<dbReference type="AlphaFoldDB" id="A0A263CZI6"/>
<comment type="caution">
    <text evidence="1">The sequence shown here is derived from an EMBL/GenBank/DDBJ whole genome shotgun (WGS) entry which is preliminary data.</text>
</comment>
<reference evidence="1 2" key="1">
    <citation type="submission" date="2017-07" db="EMBL/GenBank/DDBJ databases">
        <title>Amycolatopsis antarcticus sp. nov., isolated from the surface of an Antarcticus brown macroalga.</title>
        <authorList>
            <person name="Wang J."/>
            <person name="Leiva S."/>
            <person name="Huang J."/>
            <person name="Huang Y."/>
        </authorList>
    </citation>
    <scope>NUCLEOTIDE SEQUENCE [LARGE SCALE GENOMIC DNA]</scope>
    <source>
        <strain evidence="1 2">AU-G6</strain>
    </source>
</reference>
<dbReference type="Proteomes" id="UP000242444">
    <property type="component" value="Unassembled WGS sequence"/>
</dbReference>
<dbReference type="RefSeq" id="WP_094865000.1">
    <property type="nucleotide sequence ID" value="NZ_NKYE01000017.1"/>
</dbReference>
<keyword evidence="2" id="KW-1185">Reference proteome</keyword>
<proteinExistence type="predicted"/>
<organism evidence="1 2">
    <name type="scientific">Amycolatopsis antarctica</name>
    <dbReference type="NCBI Taxonomy" id="1854586"/>
    <lineage>
        <taxon>Bacteria</taxon>
        <taxon>Bacillati</taxon>
        <taxon>Actinomycetota</taxon>
        <taxon>Actinomycetes</taxon>
        <taxon>Pseudonocardiales</taxon>
        <taxon>Pseudonocardiaceae</taxon>
        <taxon>Amycolatopsis</taxon>
    </lineage>
</organism>
<sequence>MIVPSGKCLNAGSFGGSGNVEQINVFGHDGAAKFLVTTGNFRASKGGNVITYGTPQDAWALTPSV</sequence>
<dbReference type="OrthoDB" id="3688289at2"/>
<protein>
    <submittedName>
        <fullName evidence="1">Uncharacterized protein</fullName>
    </submittedName>
</protein>
<evidence type="ECO:0000313" key="1">
    <source>
        <dbReference type="EMBL" id="OZM70817.1"/>
    </source>
</evidence>
<name>A0A263CZI6_9PSEU</name>
<accession>A0A263CZI6</accession>